<protein>
    <recommendedName>
        <fullName evidence="1">DUF8196 domain-containing protein</fullName>
    </recommendedName>
</protein>
<dbReference type="InterPro" id="IPR058509">
    <property type="entry name" value="DUF8196"/>
</dbReference>
<dbReference type="EMBL" id="BMNM01000003">
    <property type="protein sequence ID" value="GGI75534.1"/>
    <property type="molecule type" value="Genomic_DNA"/>
</dbReference>
<sequence>MDIKLSRLVVTEDGRDVVELNIYGVSDDLCVVGDATLDFRVGKVEELIRTIDELRSRYSQYLRPRIIKVLHCMRYIPKAIEEARRSNVWILTWREELTPLEVSST</sequence>
<evidence type="ECO:0000313" key="2">
    <source>
        <dbReference type="EMBL" id="BDR92434.1"/>
    </source>
</evidence>
<reference evidence="3" key="1">
    <citation type="journal article" date="2014" name="Int. J. Syst. Evol. Microbiol.">
        <title>Complete genome sequence of Corynebacterium casei LMG S-19264T (=DSM 44701T), isolated from a smear-ripened cheese.</title>
        <authorList>
            <consortium name="US DOE Joint Genome Institute (JGI-PGF)"/>
            <person name="Walter F."/>
            <person name="Albersmeier A."/>
            <person name="Kalinowski J."/>
            <person name="Ruckert C."/>
        </authorList>
    </citation>
    <scope>NUCLEOTIDE SEQUENCE</scope>
    <source>
        <strain evidence="3">JCM 11219</strain>
    </source>
</reference>
<dbReference type="Pfam" id="PF26618">
    <property type="entry name" value="DUF8196"/>
    <property type="match status" value="1"/>
</dbReference>
<reference evidence="2" key="4">
    <citation type="journal article" date="2023" name="Microbiol. Resour. Announc.">
        <title>Complete Genome Sequence of Vulcanisaeta souniana Strain IC-059, a Hyperthermophilic Archaeon Isolated from Hot Spring Water in Japan.</title>
        <authorList>
            <person name="Kato S."/>
            <person name="Itoh T."/>
            <person name="Wu L."/>
            <person name="Ma J."/>
            <person name="Ohkuma M."/>
        </authorList>
    </citation>
    <scope>NUCLEOTIDE SEQUENCE</scope>
    <source>
        <strain evidence="2">JCM 11219</strain>
    </source>
</reference>
<organism evidence="3 4">
    <name type="scientific">Vulcanisaeta souniana JCM 11219</name>
    <dbReference type="NCBI Taxonomy" id="1293586"/>
    <lineage>
        <taxon>Archaea</taxon>
        <taxon>Thermoproteota</taxon>
        <taxon>Thermoprotei</taxon>
        <taxon>Thermoproteales</taxon>
        <taxon>Thermoproteaceae</taxon>
        <taxon>Vulcanisaeta</taxon>
    </lineage>
</organism>
<keyword evidence="5" id="KW-1185">Reference proteome</keyword>
<gene>
    <name evidence="3" type="ORF">GCM10007112_10380</name>
    <name evidence="2" type="ORF">Vsou_15270</name>
</gene>
<dbReference type="AlphaFoldDB" id="A0A830E667"/>
<evidence type="ECO:0000313" key="5">
    <source>
        <dbReference type="Proteomes" id="UP001060771"/>
    </source>
</evidence>
<reference evidence="5" key="3">
    <citation type="submission" date="2022-09" db="EMBL/GenBank/DDBJ databases">
        <title>Complete genome sequence of Vulcanisaeta souniana.</title>
        <authorList>
            <person name="Kato S."/>
            <person name="Itoh T."/>
            <person name="Ohkuma M."/>
        </authorList>
    </citation>
    <scope>NUCLEOTIDE SEQUENCE [LARGE SCALE GENOMIC DNA]</scope>
    <source>
        <strain evidence="5">JCM 11219</strain>
    </source>
</reference>
<dbReference type="RefSeq" id="WP_188602982.1">
    <property type="nucleotide sequence ID" value="NZ_AP026830.1"/>
</dbReference>
<proteinExistence type="predicted"/>
<dbReference type="Proteomes" id="UP001060771">
    <property type="component" value="Chromosome"/>
</dbReference>
<evidence type="ECO:0000259" key="1">
    <source>
        <dbReference type="Pfam" id="PF26618"/>
    </source>
</evidence>
<dbReference type="GeneID" id="76207077"/>
<reference evidence="3" key="2">
    <citation type="submission" date="2020-09" db="EMBL/GenBank/DDBJ databases">
        <authorList>
            <person name="Sun Q."/>
            <person name="Ohkuma M."/>
        </authorList>
    </citation>
    <scope>NUCLEOTIDE SEQUENCE</scope>
    <source>
        <strain evidence="3">JCM 11219</strain>
    </source>
</reference>
<dbReference type="OrthoDB" id="28519at2157"/>
<name>A0A830E667_9CREN</name>
<dbReference type="Proteomes" id="UP000657075">
    <property type="component" value="Unassembled WGS sequence"/>
</dbReference>
<feature type="domain" description="DUF8196" evidence="1">
    <location>
        <begin position="2"/>
        <end position="99"/>
    </location>
</feature>
<evidence type="ECO:0000313" key="3">
    <source>
        <dbReference type="EMBL" id="GGI75534.1"/>
    </source>
</evidence>
<accession>A0A830E667</accession>
<dbReference type="EMBL" id="AP026830">
    <property type="protein sequence ID" value="BDR92434.1"/>
    <property type="molecule type" value="Genomic_DNA"/>
</dbReference>
<evidence type="ECO:0000313" key="4">
    <source>
        <dbReference type="Proteomes" id="UP000657075"/>
    </source>
</evidence>